<dbReference type="AlphaFoldDB" id="A0A7Y9IYG2"/>
<dbReference type="Proteomes" id="UP000542125">
    <property type="component" value="Unassembled WGS sequence"/>
</dbReference>
<accession>A0A7Y9IYG2</accession>
<dbReference type="Pfam" id="PF13561">
    <property type="entry name" value="adh_short_C2"/>
    <property type="match status" value="1"/>
</dbReference>
<keyword evidence="2" id="KW-0560">Oxidoreductase</keyword>
<dbReference type="PRINTS" id="PR00081">
    <property type="entry name" value="GDHRDH"/>
</dbReference>
<dbReference type="RefSeq" id="WP_179589135.1">
    <property type="nucleotide sequence ID" value="NZ_JACBYR010000002.1"/>
</dbReference>
<comment type="caution">
    <text evidence="2">The sequence shown here is derived from an EMBL/GenBank/DDBJ whole genome shotgun (WGS) entry which is preliminary data.</text>
</comment>
<name>A0A7Y9IYG2_9BURK</name>
<dbReference type="PANTHER" id="PTHR42879">
    <property type="entry name" value="3-OXOACYL-(ACYL-CARRIER-PROTEIN) REDUCTASE"/>
    <property type="match status" value="1"/>
</dbReference>
<dbReference type="GO" id="GO:0032787">
    <property type="term" value="P:monocarboxylic acid metabolic process"/>
    <property type="evidence" value="ECO:0007669"/>
    <property type="project" value="UniProtKB-ARBA"/>
</dbReference>
<dbReference type="GO" id="GO:0004316">
    <property type="term" value="F:3-oxoacyl-[acyl-carrier-protein] reductase (NADPH) activity"/>
    <property type="evidence" value="ECO:0007669"/>
    <property type="project" value="UniProtKB-EC"/>
</dbReference>
<reference evidence="2 3" key="1">
    <citation type="submission" date="2020-07" db="EMBL/GenBank/DDBJ databases">
        <title>Genomic Encyclopedia of Type Strains, Phase IV (KMG-V): Genome sequencing to study the core and pangenomes of soil and plant-associated prokaryotes.</title>
        <authorList>
            <person name="Whitman W."/>
        </authorList>
    </citation>
    <scope>NUCLEOTIDE SEQUENCE [LARGE SCALE GENOMIC DNA]</scope>
    <source>
        <strain evidence="2 3">SAS40</strain>
    </source>
</reference>
<dbReference type="EC" id="1.1.1.100" evidence="2"/>
<dbReference type="PRINTS" id="PR00080">
    <property type="entry name" value="SDRFAMILY"/>
</dbReference>
<dbReference type="CDD" id="cd05233">
    <property type="entry name" value="SDR_c"/>
    <property type="match status" value="1"/>
</dbReference>
<proteinExistence type="inferred from homology"/>
<dbReference type="InterPro" id="IPR002347">
    <property type="entry name" value="SDR_fam"/>
</dbReference>
<dbReference type="SUPFAM" id="SSF51735">
    <property type="entry name" value="NAD(P)-binding Rossmann-fold domains"/>
    <property type="match status" value="1"/>
</dbReference>
<gene>
    <name evidence="2" type="ORF">FHW18_004442</name>
</gene>
<organism evidence="2 3">
    <name type="scientific">Pigmentiphaga litoralis</name>
    <dbReference type="NCBI Taxonomy" id="516702"/>
    <lineage>
        <taxon>Bacteria</taxon>
        <taxon>Pseudomonadati</taxon>
        <taxon>Pseudomonadota</taxon>
        <taxon>Betaproteobacteria</taxon>
        <taxon>Burkholderiales</taxon>
        <taxon>Alcaligenaceae</taxon>
        <taxon>Pigmentiphaga</taxon>
    </lineage>
</organism>
<dbReference type="Gene3D" id="3.40.50.720">
    <property type="entry name" value="NAD(P)-binding Rossmann-like Domain"/>
    <property type="match status" value="1"/>
</dbReference>
<dbReference type="PANTHER" id="PTHR42879:SF2">
    <property type="entry name" value="3-OXOACYL-[ACYL-CARRIER-PROTEIN] REDUCTASE FABG"/>
    <property type="match status" value="1"/>
</dbReference>
<dbReference type="PROSITE" id="PS00061">
    <property type="entry name" value="ADH_SHORT"/>
    <property type="match status" value="1"/>
</dbReference>
<dbReference type="FunFam" id="3.40.50.720:FF:000084">
    <property type="entry name" value="Short-chain dehydrogenase reductase"/>
    <property type="match status" value="1"/>
</dbReference>
<dbReference type="InterPro" id="IPR020904">
    <property type="entry name" value="Sc_DH/Rdtase_CS"/>
</dbReference>
<sequence length="261" mass="26359">MKLLKHVVIVTGGSQGIGEAIALRFAQEGAAVAVVASSDLGKAQGVCDRITESGGTARPYVCDVRRSASMTALVADVERDLGPVTIALSAAGMFYPTPAGATPDDDFDRMIGVNLKGTWNLIGGVVPGMKARGAGKIICIASVAAVYGVAPFSVYCATKAAIVQMVRALALELAPVGIQINAIAPGNTATPMNAGLRADPRAMAAISASTPSGRPFSAVEDIAAIALFLASDDSRAMHGSCLLADEGVSAGLASSLSQDEA</sequence>
<protein>
    <submittedName>
        <fullName evidence="2">3-oxoacyl-[acyl-carrier protein] reductase</fullName>
        <ecNumber evidence="2">1.1.1.100</ecNumber>
    </submittedName>
</protein>
<evidence type="ECO:0000313" key="3">
    <source>
        <dbReference type="Proteomes" id="UP000542125"/>
    </source>
</evidence>
<evidence type="ECO:0000256" key="1">
    <source>
        <dbReference type="ARBA" id="ARBA00006484"/>
    </source>
</evidence>
<keyword evidence="3" id="KW-1185">Reference proteome</keyword>
<evidence type="ECO:0000313" key="2">
    <source>
        <dbReference type="EMBL" id="NYE85135.1"/>
    </source>
</evidence>
<comment type="similarity">
    <text evidence="1">Belongs to the short-chain dehydrogenases/reductases (SDR) family.</text>
</comment>
<dbReference type="EMBL" id="JACBYR010000002">
    <property type="protein sequence ID" value="NYE85135.1"/>
    <property type="molecule type" value="Genomic_DNA"/>
</dbReference>
<dbReference type="InterPro" id="IPR050259">
    <property type="entry name" value="SDR"/>
</dbReference>
<dbReference type="InterPro" id="IPR036291">
    <property type="entry name" value="NAD(P)-bd_dom_sf"/>
</dbReference>